<keyword evidence="4" id="KW-1185">Reference proteome</keyword>
<evidence type="ECO:0000313" key="3">
    <source>
        <dbReference type="EMBL" id="CAH9070191.1"/>
    </source>
</evidence>
<dbReference type="EMBL" id="CAMAPE010000005">
    <property type="protein sequence ID" value="CAH9070191.1"/>
    <property type="molecule type" value="Genomic_DNA"/>
</dbReference>
<evidence type="ECO:0000313" key="4">
    <source>
        <dbReference type="Proteomes" id="UP001152484"/>
    </source>
</evidence>
<dbReference type="Pfam" id="PF17123">
    <property type="entry name" value="zf-RING_11"/>
    <property type="match status" value="1"/>
</dbReference>
<feature type="region of interest" description="Disordered" evidence="1">
    <location>
        <begin position="1"/>
        <end position="34"/>
    </location>
</feature>
<gene>
    <name evidence="3" type="ORF">CEURO_LOCUS3559</name>
</gene>
<dbReference type="AlphaFoldDB" id="A0A9P0YND8"/>
<reference evidence="3" key="1">
    <citation type="submission" date="2022-07" db="EMBL/GenBank/DDBJ databases">
        <authorList>
            <person name="Macas J."/>
            <person name="Novak P."/>
            <person name="Neumann P."/>
        </authorList>
    </citation>
    <scope>NUCLEOTIDE SEQUENCE</scope>
</reference>
<dbReference type="SUPFAM" id="SSF57850">
    <property type="entry name" value="RING/U-box"/>
    <property type="match status" value="1"/>
</dbReference>
<feature type="compositionally biased region" description="Low complexity" evidence="1">
    <location>
        <begin position="20"/>
        <end position="34"/>
    </location>
</feature>
<dbReference type="Gene3D" id="3.30.40.10">
    <property type="entry name" value="Zinc/RING finger domain, C3HC4 (zinc finger)"/>
    <property type="match status" value="1"/>
</dbReference>
<organism evidence="3 4">
    <name type="scientific">Cuscuta europaea</name>
    <name type="common">European dodder</name>
    <dbReference type="NCBI Taxonomy" id="41803"/>
    <lineage>
        <taxon>Eukaryota</taxon>
        <taxon>Viridiplantae</taxon>
        <taxon>Streptophyta</taxon>
        <taxon>Embryophyta</taxon>
        <taxon>Tracheophyta</taxon>
        <taxon>Spermatophyta</taxon>
        <taxon>Magnoliopsida</taxon>
        <taxon>eudicotyledons</taxon>
        <taxon>Gunneridae</taxon>
        <taxon>Pentapetalae</taxon>
        <taxon>asterids</taxon>
        <taxon>lamiids</taxon>
        <taxon>Solanales</taxon>
        <taxon>Convolvulaceae</taxon>
        <taxon>Cuscuteae</taxon>
        <taxon>Cuscuta</taxon>
        <taxon>Cuscuta subgen. Cuscuta</taxon>
    </lineage>
</organism>
<dbReference type="Proteomes" id="UP001152484">
    <property type="component" value="Unassembled WGS sequence"/>
</dbReference>
<name>A0A9P0YND8_CUSEU</name>
<comment type="caution">
    <text evidence="3">The sequence shown here is derived from an EMBL/GenBank/DDBJ whole genome shotgun (WGS) entry which is preliminary data.</text>
</comment>
<proteinExistence type="predicted"/>
<dbReference type="InterPro" id="IPR001841">
    <property type="entry name" value="Znf_RING"/>
</dbReference>
<dbReference type="InterPro" id="IPR013083">
    <property type="entry name" value="Znf_RING/FYVE/PHD"/>
</dbReference>
<evidence type="ECO:0000256" key="1">
    <source>
        <dbReference type="SAM" id="MobiDB-lite"/>
    </source>
</evidence>
<accession>A0A9P0YND8</accession>
<protein>
    <recommendedName>
        <fullName evidence="2">RING-type domain-containing protein</fullName>
    </recommendedName>
</protein>
<evidence type="ECO:0000259" key="2">
    <source>
        <dbReference type="Pfam" id="PF17123"/>
    </source>
</evidence>
<feature type="domain" description="RING-type" evidence="2">
    <location>
        <begin position="46"/>
        <end position="75"/>
    </location>
</feature>
<sequence length="84" mass="9370">MTPSADIPKHQSKSPRFFHRSQPSSPRSPSPFSLLKSSLRISKSRCGICSRMMKSGQGTTIFRTGCSHSFHFPCVAKTEFPKII</sequence>
<feature type="compositionally biased region" description="Basic residues" evidence="1">
    <location>
        <begin position="10"/>
        <end position="19"/>
    </location>
</feature>